<dbReference type="RefSeq" id="WP_207163204.1">
    <property type="nucleotide sequence ID" value="NZ_CP071382.1"/>
</dbReference>
<evidence type="ECO:0000256" key="2">
    <source>
        <dbReference type="SAM" id="SignalP"/>
    </source>
</evidence>
<dbReference type="EMBL" id="CP071382">
    <property type="protein sequence ID" value="QSV45407.1"/>
    <property type="molecule type" value="Genomic_DNA"/>
</dbReference>
<organism evidence="3 4">
    <name type="scientific">Geobacter benzoatilyticus</name>
    <dbReference type="NCBI Taxonomy" id="2815309"/>
    <lineage>
        <taxon>Bacteria</taxon>
        <taxon>Pseudomonadati</taxon>
        <taxon>Thermodesulfobacteriota</taxon>
        <taxon>Desulfuromonadia</taxon>
        <taxon>Geobacterales</taxon>
        <taxon>Geobacteraceae</taxon>
        <taxon>Geobacter</taxon>
    </lineage>
</organism>
<evidence type="ECO:0000313" key="3">
    <source>
        <dbReference type="EMBL" id="QSV45407.1"/>
    </source>
</evidence>
<protein>
    <submittedName>
        <fullName evidence="3">Uncharacterized protein</fullName>
    </submittedName>
</protein>
<reference evidence="3 4" key="1">
    <citation type="submission" date="2021-03" db="EMBL/GenBank/DDBJ databases">
        <title>Geobacter metallireducens gen. nov. sp. nov., a microorganism capable of coupling the complete oxidation of organic compounds to the reduction of iron and other metals.</title>
        <authorList>
            <person name="Li Y."/>
        </authorList>
    </citation>
    <scope>NUCLEOTIDE SEQUENCE [LARGE SCALE GENOMIC DNA]</scope>
    <source>
        <strain evidence="3 4">Jerry-YX</strain>
    </source>
</reference>
<feature type="chain" id="PRO_5046995435" evidence="2">
    <location>
        <begin position="25"/>
        <end position="211"/>
    </location>
</feature>
<proteinExistence type="predicted"/>
<evidence type="ECO:0000313" key="4">
    <source>
        <dbReference type="Proteomes" id="UP000663651"/>
    </source>
</evidence>
<dbReference type="Proteomes" id="UP000663651">
    <property type="component" value="Chromosome"/>
</dbReference>
<keyword evidence="4" id="KW-1185">Reference proteome</keyword>
<accession>A0ABX7Q2I3</accession>
<keyword evidence="2" id="KW-0732">Signal</keyword>
<name>A0ABX7Q2I3_9BACT</name>
<feature type="region of interest" description="Disordered" evidence="1">
    <location>
        <begin position="67"/>
        <end position="86"/>
    </location>
</feature>
<evidence type="ECO:0000256" key="1">
    <source>
        <dbReference type="SAM" id="MobiDB-lite"/>
    </source>
</evidence>
<feature type="signal peptide" evidence="2">
    <location>
        <begin position="1"/>
        <end position="24"/>
    </location>
</feature>
<gene>
    <name evidence="3" type="ORF">JZM60_15000</name>
</gene>
<sequence length="211" mass="23749">MRITKLLILFLIASFSVTISSTFAAEKKSKKAKTVAKYNLPDDPTPFGFVFGKTTIEEAQTLWEKEGGKVDGSGYGEAKPSYGDNDPDGVANKDVVLVDISKLPLDQLQTARFGFINDKLYLIRYQMGGDFDKIAQQLAAKYGQPAGTDSFMSDKKYTWDFKTVILQLQQDFFSKHKMVFLSKKLVDEVDKSNKRVYAEHIRSKAQTQKGF</sequence>